<evidence type="ECO:0000256" key="4">
    <source>
        <dbReference type="ARBA" id="ARBA00023134"/>
    </source>
</evidence>
<protein>
    <recommendedName>
        <fullName evidence="6">IRG-type G domain-containing protein</fullName>
    </recommendedName>
</protein>
<keyword evidence="2" id="KW-0547">Nucleotide-binding</keyword>
<dbReference type="Proteomes" id="UP000264840">
    <property type="component" value="Unplaced"/>
</dbReference>
<dbReference type="GeneTree" id="ENSGT00950000183007"/>
<dbReference type="Pfam" id="PF05049">
    <property type="entry name" value="IIGP"/>
    <property type="match status" value="1"/>
</dbReference>
<dbReference type="InterPro" id="IPR051515">
    <property type="entry name" value="IRG"/>
</dbReference>
<reference evidence="7" key="2">
    <citation type="submission" date="2025-09" db="UniProtKB">
        <authorList>
            <consortium name="Ensembl"/>
        </authorList>
    </citation>
    <scope>IDENTIFICATION</scope>
</reference>
<proteinExistence type="inferred from homology"/>
<evidence type="ECO:0000259" key="6">
    <source>
        <dbReference type="PROSITE" id="PS51716"/>
    </source>
</evidence>
<keyword evidence="8" id="KW-1185">Reference proteome</keyword>
<dbReference type="AlphaFoldDB" id="A0A3Q2VBH0"/>
<dbReference type="Gene3D" id="3.40.50.300">
    <property type="entry name" value="P-loop containing nucleotide triphosphate hydrolases"/>
    <property type="match status" value="1"/>
</dbReference>
<evidence type="ECO:0000313" key="8">
    <source>
        <dbReference type="Proteomes" id="UP000264840"/>
    </source>
</evidence>
<evidence type="ECO:0000256" key="1">
    <source>
        <dbReference type="ARBA" id="ARBA00005429"/>
    </source>
</evidence>
<feature type="domain" description="IRG-type G" evidence="6">
    <location>
        <begin position="65"/>
        <end position="245"/>
    </location>
</feature>
<keyword evidence="4" id="KW-0342">GTP-binding</keyword>
<reference evidence="7" key="1">
    <citation type="submission" date="2025-08" db="UniProtKB">
        <authorList>
            <consortium name="Ensembl"/>
        </authorList>
    </citation>
    <scope>IDENTIFICATION</scope>
</reference>
<dbReference type="Ensembl" id="ENSHBUT00000007925.1">
    <property type="protein sequence ID" value="ENSHBUP00000004893.1"/>
    <property type="gene ID" value="ENSHBUG00000006242.1"/>
</dbReference>
<dbReference type="GO" id="GO:0005525">
    <property type="term" value="F:GTP binding"/>
    <property type="evidence" value="ECO:0007669"/>
    <property type="project" value="UniProtKB-KW"/>
</dbReference>
<dbReference type="STRING" id="8153.ENSHBUP00000004893"/>
<organism evidence="7 8">
    <name type="scientific">Haplochromis burtoni</name>
    <name type="common">Burton's mouthbrooder</name>
    <name type="synonym">Chromis burtoni</name>
    <dbReference type="NCBI Taxonomy" id="8153"/>
    <lineage>
        <taxon>Eukaryota</taxon>
        <taxon>Metazoa</taxon>
        <taxon>Chordata</taxon>
        <taxon>Craniata</taxon>
        <taxon>Vertebrata</taxon>
        <taxon>Euteleostomi</taxon>
        <taxon>Actinopterygii</taxon>
        <taxon>Neopterygii</taxon>
        <taxon>Teleostei</taxon>
        <taxon>Neoteleostei</taxon>
        <taxon>Acanthomorphata</taxon>
        <taxon>Ovalentaria</taxon>
        <taxon>Cichlomorphae</taxon>
        <taxon>Cichliformes</taxon>
        <taxon>Cichlidae</taxon>
        <taxon>African cichlids</taxon>
        <taxon>Pseudocrenilabrinae</taxon>
        <taxon>Haplochromini</taxon>
        <taxon>Haplochromis</taxon>
    </lineage>
</organism>
<dbReference type="PANTHER" id="PTHR32341:SF10">
    <property type="entry name" value="INTERFERON-INDUCIBLE GTPASE 5"/>
    <property type="match status" value="1"/>
</dbReference>
<dbReference type="OMA" id="DITIMGE"/>
<evidence type="ECO:0000313" key="7">
    <source>
        <dbReference type="Ensembl" id="ENSHBUP00000004893.1"/>
    </source>
</evidence>
<dbReference type="GO" id="GO:0016787">
    <property type="term" value="F:hydrolase activity"/>
    <property type="evidence" value="ECO:0007669"/>
    <property type="project" value="UniProtKB-KW"/>
</dbReference>
<dbReference type="FunFam" id="3.40.50.300:FF:000541">
    <property type="entry name" value="Immunity related GTPase M"/>
    <property type="match status" value="1"/>
</dbReference>
<evidence type="ECO:0000256" key="5">
    <source>
        <dbReference type="SAM" id="MobiDB-lite"/>
    </source>
</evidence>
<accession>A0A3Q2VBH0</accession>
<keyword evidence="3" id="KW-0378">Hydrolase</keyword>
<dbReference type="PANTHER" id="PTHR32341">
    <property type="entry name" value="INTERFERON-INDUCIBLE GTPASE"/>
    <property type="match status" value="1"/>
</dbReference>
<evidence type="ECO:0000256" key="2">
    <source>
        <dbReference type="ARBA" id="ARBA00022741"/>
    </source>
</evidence>
<dbReference type="SUPFAM" id="SSF52540">
    <property type="entry name" value="P-loop containing nucleoside triphosphate hydrolases"/>
    <property type="match status" value="1"/>
</dbReference>
<dbReference type="GO" id="GO:0016020">
    <property type="term" value="C:membrane"/>
    <property type="evidence" value="ECO:0007669"/>
    <property type="project" value="InterPro"/>
</dbReference>
<dbReference type="InterPro" id="IPR027417">
    <property type="entry name" value="P-loop_NTPase"/>
</dbReference>
<dbReference type="PROSITE" id="PS51716">
    <property type="entry name" value="G_IRG"/>
    <property type="match status" value="1"/>
</dbReference>
<name>A0A3Q2VBH0_HAPBU</name>
<sequence length="404" mass="45194">VTGLLSYQNKNENNLYVFLSVRMSMEDPDDSCPEQIPGIKEALKNNDTAGAAKRIKEYLEKQTNVSLNIAITGESGAGKSTFINAFRGIKNRDEGAAPTGVTETTSEVTPYPHPDNPNVTLWDLPGIGTKDFPARKYLKLVGFDKYDFFLIISDTRFRENDVKLAQKIKKMKKNFYFVRSKIDNDIRAEESVSDSSKEKTLTKIRDDCVQRLKDLGIESPRVFLMSSFQLHKYDFSLLQETLETELPKDKRDTLLYVMPNVNPDVISKKKKALKVHLYLLATLSAAAAAVPVPGLSVAVDVAVLIGAVTHFVHAFGLDVQSLKRLAIRTAVSYTELRDVIISPVAAKEITKEFIPIVGIPVAMSLSFVTTYRVLNFILNQLAEDAQKVIHVLPPHSRNRTIHIR</sequence>
<comment type="similarity">
    <text evidence="1">Belongs to the TRAFAC class dynamin-like GTPase superfamily. IRG family.</text>
</comment>
<dbReference type="InterPro" id="IPR007743">
    <property type="entry name" value="Immunity-related_GTPase-like"/>
</dbReference>
<dbReference type="InterPro" id="IPR030385">
    <property type="entry name" value="G_IRG_dom"/>
</dbReference>
<evidence type="ECO:0000256" key="3">
    <source>
        <dbReference type="ARBA" id="ARBA00022801"/>
    </source>
</evidence>
<feature type="region of interest" description="Disordered" evidence="5">
    <location>
        <begin position="94"/>
        <end position="114"/>
    </location>
</feature>